<evidence type="ECO:0000256" key="5">
    <source>
        <dbReference type="ARBA" id="ARBA00023136"/>
    </source>
</evidence>
<sequence length="298" mass="32415">MNSQQRIAGFGLAIFAAITWGVSGTFGQFLFSQRGINPGWLVTLRLLVAGSILLMIALFRGLDLWKIWSNKRDTLLLLAFSVLGMVAVQYTYFEAIHKSNAATATVLQYMGPVFIAIYMAFKQRRLPNFIEFVAIILALSGTFLLVTHGKFGSLAISTEGLLWGIASAVALAVYSLLPVGLMNRYEVTTVIGWAMFVGGIIFSCVFAPWKVSGTWDSQSFAYTGFILLLGSLAAFYAFLKAVTIVGAQTSSLLACAEPLSSTAMAIFWLNTPFGKIDMLGSFMIMLTIGVLALFGRKN</sequence>
<feature type="transmembrane region" description="Helical" evidence="6">
    <location>
        <begin position="99"/>
        <end position="121"/>
    </location>
</feature>
<evidence type="ECO:0000256" key="3">
    <source>
        <dbReference type="ARBA" id="ARBA00022692"/>
    </source>
</evidence>
<comment type="caution">
    <text evidence="8">The sequence shown here is derived from an EMBL/GenBank/DDBJ whole genome shotgun (WGS) entry which is preliminary data.</text>
</comment>
<feature type="transmembrane region" description="Helical" evidence="6">
    <location>
        <begin position="42"/>
        <end position="62"/>
    </location>
</feature>
<protein>
    <submittedName>
        <fullName evidence="8">EamA family transporter</fullName>
    </submittedName>
</protein>
<dbReference type="InterPro" id="IPR037185">
    <property type="entry name" value="EmrE-like"/>
</dbReference>
<comment type="subcellular location">
    <subcellularLocation>
        <location evidence="1">Membrane</location>
        <topology evidence="1">Multi-pass membrane protein</topology>
    </subcellularLocation>
</comment>
<feature type="transmembrane region" description="Helical" evidence="6">
    <location>
        <begin position="7"/>
        <end position="30"/>
    </location>
</feature>
<dbReference type="RefSeq" id="WP_283344437.1">
    <property type="nucleotide sequence ID" value="NZ_JASHIF010000008.1"/>
</dbReference>
<proteinExistence type="inferred from homology"/>
<feature type="domain" description="EamA" evidence="7">
    <location>
        <begin position="160"/>
        <end position="291"/>
    </location>
</feature>
<evidence type="ECO:0000313" key="9">
    <source>
        <dbReference type="Proteomes" id="UP001236507"/>
    </source>
</evidence>
<feature type="transmembrane region" description="Helical" evidence="6">
    <location>
        <begin position="128"/>
        <end position="148"/>
    </location>
</feature>
<keyword evidence="5 6" id="KW-0472">Membrane</keyword>
<feature type="transmembrane region" description="Helical" evidence="6">
    <location>
        <begin position="276"/>
        <end position="295"/>
    </location>
</feature>
<evidence type="ECO:0000259" key="7">
    <source>
        <dbReference type="Pfam" id="PF00892"/>
    </source>
</evidence>
<dbReference type="EMBL" id="JASHIF010000008">
    <property type="protein sequence ID" value="MDI9859511.1"/>
    <property type="molecule type" value="Genomic_DNA"/>
</dbReference>
<dbReference type="PANTHER" id="PTHR32322">
    <property type="entry name" value="INNER MEMBRANE TRANSPORTER"/>
    <property type="match status" value="1"/>
</dbReference>
<evidence type="ECO:0000256" key="4">
    <source>
        <dbReference type="ARBA" id="ARBA00022989"/>
    </source>
</evidence>
<organism evidence="8 9">
    <name type="scientific">Flectobacillus roseus</name>
    <dbReference type="NCBI Taxonomy" id="502259"/>
    <lineage>
        <taxon>Bacteria</taxon>
        <taxon>Pseudomonadati</taxon>
        <taxon>Bacteroidota</taxon>
        <taxon>Cytophagia</taxon>
        <taxon>Cytophagales</taxon>
        <taxon>Flectobacillaceae</taxon>
        <taxon>Flectobacillus</taxon>
    </lineage>
</organism>
<name>A0ABT6Y8C4_9BACT</name>
<gene>
    <name evidence="8" type="ORF">QM524_09840</name>
</gene>
<dbReference type="Proteomes" id="UP001236507">
    <property type="component" value="Unassembled WGS sequence"/>
</dbReference>
<comment type="similarity">
    <text evidence="2">Belongs to the EamA transporter family.</text>
</comment>
<feature type="transmembrane region" description="Helical" evidence="6">
    <location>
        <begin position="160"/>
        <end position="177"/>
    </location>
</feature>
<accession>A0ABT6Y8C4</accession>
<dbReference type="SUPFAM" id="SSF103481">
    <property type="entry name" value="Multidrug resistance efflux transporter EmrE"/>
    <property type="match status" value="2"/>
</dbReference>
<feature type="transmembrane region" description="Helical" evidence="6">
    <location>
        <begin position="221"/>
        <end position="239"/>
    </location>
</feature>
<feature type="transmembrane region" description="Helical" evidence="6">
    <location>
        <begin position="189"/>
        <end position="209"/>
    </location>
</feature>
<reference evidence="8 9" key="1">
    <citation type="submission" date="2023-05" db="EMBL/GenBank/DDBJ databases">
        <title>Novel species of genus Flectobacillus isolated from stream in China.</title>
        <authorList>
            <person name="Lu H."/>
        </authorList>
    </citation>
    <scope>NUCLEOTIDE SEQUENCE [LARGE SCALE GENOMIC DNA]</scope>
    <source>
        <strain evidence="8 9">KCTC 42575</strain>
    </source>
</reference>
<keyword evidence="4 6" id="KW-1133">Transmembrane helix</keyword>
<dbReference type="PANTHER" id="PTHR32322:SF2">
    <property type="entry name" value="EAMA DOMAIN-CONTAINING PROTEIN"/>
    <property type="match status" value="1"/>
</dbReference>
<dbReference type="Pfam" id="PF00892">
    <property type="entry name" value="EamA"/>
    <property type="match status" value="2"/>
</dbReference>
<keyword evidence="9" id="KW-1185">Reference proteome</keyword>
<dbReference type="InterPro" id="IPR050638">
    <property type="entry name" value="AA-Vitamin_Transporters"/>
</dbReference>
<feature type="transmembrane region" description="Helical" evidence="6">
    <location>
        <begin position="251"/>
        <end position="270"/>
    </location>
</feature>
<dbReference type="InterPro" id="IPR000620">
    <property type="entry name" value="EamA_dom"/>
</dbReference>
<evidence type="ECO:0000256" key="6">
    <source>
        <dbReference type="SAM" id="Phobius"/>
    </source>
</evidence>
<evidence type="ECO:0000256" key="1">
    <source>
        <dbReference type="ARBA" id="ARBA00004141"/>
    </source>
</evidence>
<keyword evidence="3 6" id="KW-0812">Transmembrane</keyword>
<evidence type="ECO:0000313" key="8">
    <source>
        <dbReference type="EMBL" id="MDI9859511.1"/>
    </source>
</evidence>
<feature type="transmembrane region" description="Helical" evidence="6">
    <location>
        <begin position="74"/>
        <end position="93"/>
    </location>
</feature>
<evidence type="ECO:0000256" key="2">
    <source>
        <dbReference type="ARBA" id="ARBA00007362"/>
    </source>
</evidence>
<feature type="domain" description="EamA" evidence="7">
    <location>
        <begin position="9"/>
        <end position="146"/>
    </location>
</feature>